<feature type="binding site" evidence="19">
    <location>
        <begin position="86"/>
        <end position="91"/>
    </location>
    <ligand>
        <name>NAD(+)</name>
        <dbReference type="ChEBI" id="CHEBI:57540"/>
    </ligand>
</feature>
<dbReference type="PANTHER" id="PTHR43622:SF7">
    <property type="entry name" value="3-DEHYDROQUINATE SYNTHASE, CHLOROPLASTIC"/>
    <property type="match status" value="1"/>
</dbReference>
<comment type="subcellular location">
    <subcellularLocation>
        <location evidence="5 19">Cytoplasm</location>
    </subcellularLocation>
</comment>
<dbReference type="InterPro" id="IPR056179">
    <property type="entry name" value="DHQS_C"/>
</dbReference>
<sequence>MARMTDGGLGGARAGTLSVRAGGTVSTIVVEAGGLDRLDVLIGRLLPGVRRVFVVSDERVWALLGDRVRATLADAGLDPVGMTVPEGEGSKSLARAGDLYAWLASERAERREPIIALGGGVVGDLAGFVAATYLRGVPLVQIPTTLLAMVDSSVGGKTGVNLPAGKNLVGAFLQPDLVVVDPALLATLSARERRSGWAEVIKYAFFDRSVPGLTGPPLLPILRAEGDALRALAEPVCSAVITQCLRIKAATVEQDERETGLRRVLNLGHTIGHAIEAVAGYGRYTHGEAVALGTRAVARLAARRGLCAPELVSLVDELYDAFGLSARIDDLAVDALLDRIGSDKKVRAGRVNWILPTAPGEVVIRDDVPPDDVRATLAELGAA</sequence>
<dbReference type="HAMAP" id="MF_00110">
    <property type="entry name" value="DHQ_synthase"/>
    <property type="match status" value="1"/>
</dbReference>
<keyword evidence="17 19" id="KW-0456">Lyase</keyword>
<dbReference type="FunFam" id="3.40.50.1970:FF:000007">
    <property type="entry name" value="Pentafunctional AROM polypeptide"/>
    <property type="match status" value="1"/>
</dbReference>
<dbReference type="AlphaFoldDB" id="A0A6N3IPF5"/>
<feature type="binding site" evidence="19">
    <location>
        <position position="269"/>
    </location>
    <ligand>
        <name>Zn(2+)</name>
        <dbReference type="ChEBI" id="CHEBI:29105"/>
    </ligand>
</feature>
<dbReference type="NCBIfam" id="TIGR01357">
    <property type="entry name" value="aroB"/>
    <property type="match status" value="1"/>
</dbReference>
<comment type="cofactor">
    <cofactor evidence="19">
        <name>Co(2+)</name>
        <dbReference type="ChEBI" id="CHEBI:48828"/>
    </cofactor>
    <cofactor evidence="19">
        <name>Zn(2+)</name>
        <dbReference type="ChEBI" id="CHEBI:29105"/>
    </cofactor>
    <text evidence="19">Binds 1 divalent metal cation per subunit. Can use either Co(2+) or Zn(2+).</text>
</comment>
<comment type="cofactor">
    <cofactor evidence="2 19">
        <name>NAD(+)</name>
        <dbReference type="ChEBI" id="CHEBI:57540"/>
    </cofactor>
</comment>
<evidence type="ECO:0000256" key="11">
    <source>
        <dbReference type="ARBA" id="ARBA00022605"/>
    </source>
</evidence>
<keyword evidence="18 19" id="KW-0170">Cobalt</keyword>
<evidence type="ECO:0000256" key="13">
    <source>
        <dbReference type="ARBA" id="ARBA00022741"/>
    </source>
</evidence>
<dbReference type="GO" id="GO:0009073">
    <property type="term" value="P:aromatic amino acid family biosynthetic process"/>
    <property type="evidence" value="ECO:0007669"/>
    <property type="project" value="UniProtKB-KW"/>
</dbReference>
<evidence type="ECO:0000313" key="22">
    <source>
        <dbReference type="EMBL" id="CAA9590178.1"/>
    </source>
</evidence>
<keyword evidence="10 19" id="KW-0963">Cytoplasm</keyword>
<keyword evidence="15 19" id="KW-0520">NAD</keyword>
<dbReference type="GO" id="GO:0009423">
    <property type="term" value="P:chorismate biosynthetic process"/>
    <property type="evidence" value="ECO:0007669"/>
    <property type="project" value="UniProtKB-UniRule"/>
</dbReference>
<evidence type="ECO:0000256" key="8">
    <source>
        <dbReference type="ARBA" id="ARBA00013031"/>
    </source>
</evidence>
<name>A0A6N3IPF5_9BACT</name>
<evidence type="ECO:0000256" key="3">
    <source>
        <dbReference type="ARBA" id="ARBA00001947"/>
    </source>
</evidence>
<proteinExistence type="inferred from homology"/>
<evidence type="ECO:0000256" key="17">
    <source>
        <dbReference type="ARBA" id="ARBA00023239"/>
    </source>
</evidence>
<comment type="function">
    <text evidence="4 19">Catalyzes the conversion of 3-deoxy-D-arabino-heptulosonate 7-phosphate (DAHP) to dehydroquinate (DHQ).</text>
</comment>
<comment type="similarity">
    <text evidence="7 19">Belongs to the sugar phosphate cyclases superfamily. Dehydroquinate synthase family.</text>
</comment>
<dbReference type="UniPathway" id="UPA00053">
    <property type="reaction ID" value="UER00085"/>
</dbReference>
<dbReference type="Pfam" id="PF24621">
    <property type="entry name" value="DHQS_C"/>
    <property type="match status" value="1"/>
</dbReference>
<dbReference type="PANTHER" id="PTHR43622">
    <property type="entry name" value="3-DEHYDROQUINATE SYNTHASE"/>
    <property type="match status" value="1"/>
</dbReference>
<dbReference type="CDD" id="cd08195">
    <property type="entry name" value="DHQS"/>
    <property type="match status" value="1"/>
</dbReference>
<keyword evidence="12 19" id="KW-0479">Metal-binding</keyword>
<comment type="cofactor">
    <cofactor evidence="3">
        <name>Zn(2+)</name>
        <dbReference type="ChEBI" id="CHEBI:29105"/>
    </cofactor>
</comment>
<feature type="binding site" evidence="19">
    <location>
        <position position="166"/>
    </location>
    <ligand>
        <name>NAD(+)</name>
        <dbReference type="ChEBI" id="CHEBI:57540"/>
    </ligand>
</feature>
<keyword evidence="14 19" id="KW-0862">Zinc</keyword>
<gene>
    <name evidence="19" type="primary">aroB</name>
    <name evidence="22" type="ORF">AVDCRST_MAG18-4893</name>
</gene>
<evidence type="ECO:0000256" key="10">
    <source>
        <dbReference type="ARBA" id="ARBA00022490"/>
    </source>
</evidence>
<keyword evidence="13 19" id="KW-0547">Nucleotide-binding</keyword>
<dbReference type="Pfam" id="PF01761">
    <property type="entry name" value="DHQ_synthase"/>
    <property type="match status" value="1"/>
</dbReference>
<dbReference type="InterPro" id="IPR030963">
    <property type="entry name" value="DHQ_synth_fam"/>
</dbReference>
<dbReference type="EMBL" id="CADCWN010000394">
    <property type="protein sequence ID" value="CAA9590178.1"/>
    <property type="molecule type" value="Genomic_DNA"/>
</dbReference>
<dbReference type="SUPFAM" id="SSF56796">
    <property type="entry name" value="Dehydroquinate synthase-like"/>
    <property type="match status" value="1"/>
</dbReference>
<dbReference type="Gene3D" id="3.40.50.1970">
    <property type="match status" value="1"/>
</dbReference>
<comment type="caution">
    <text evidence="19">Lacks conserved residue(s) required for the propagation of feature annotation.</text>
</comment>
<evidence type="ECO:0000256" key="1">
    <source>
        <dbReference type="ARBA" id="ARBA00001393"/>
    </source>
</evidence>
<evidence type="ECO:0000256" key="5">
    <source>
        <dbReference type="ARBA" id="ARBA00004496"/>
    </source>
</evidence>
<accession>A0A6N3IPF5</accession>
<evidence type="ECO:0000256" key="18">
    <source>
        <dbReference type="ARBA" id="ARBA00023285"/>
    </source>
</evidence>
<evidence type="ECO:0000256" key="4">
    <source>
        <dbReference type="ARBA" id="ARBA00003485"/>
    </source>
</evidence>
<keyword evidence="16 19" id="KW-0057">Aromatic amino acid biosynthesis</keyword>
<dbReference type="PIRSF" id="PIRSF001455">
    <property type="entry name" value="DHQ_synth"/>
    <property type="match status" value="1"/>
</dbReference>
<dbReference type="Gene3D" id="1.20.1090.10">
    <property type="entry name" value="Dehydroquinate synthase-like - alpha domain"/>
    <property type="match status" value="1"/>
</dbReference>
<feature type="binding site" evidence="19">
    <location>
        <position position="286"/>
    </location>
    <ligand>
        <name>Zn(2+)</name>
        <dbReference type="ChEBI" id="CHEBI:29105"/>
    </ligand>
</feature>
<dbReference type="GO" id="GO:0046872">
    <property type="term" value="F:metal ion binding"/>
    <property type="evidence" value="ECO:0007669"/>
    <property type="project" value="UniProtKB-KW"/>
</dbReference>
<evidence type="ECO:0000256" key="7">
    <source>
        <dbReference type="ARBA" id="ARBA00005412"/>
    </source>
</evidence>
<dbReference type="GO" id="GO:0005737">
    <property type="term" value="C:cytoplasm"/>
    <property type="evidence" value="ECO:0007669"/>
    <property type="project" value="UniProtKB-SubCell"/>
</dbReference>
<evidence type="ECO:0000256" key="19">
    <source>
        <dbReference type="HAMAP-Rule" id="MF_00110"/>
    </source>
</evidence>
<evidence type="ECO:0000256" key="9">
    <source>
        <dbReference type="ARBA" id="ARBA00017684"/>
    </source>
</evidence>
<evidence type="ECO:0000256" key="12">
    <source>
        <dbReference type="ARBA" id="ARBA00022723"/>
    </source>
</evidence>
<dbReference type="InterPro" id="IPR050071">
    <property type="entry name" value="Dehydroquinate_synthase"/>
</dbReference>
<dbReference type="GO" id="GO:0008652">
    <property type="term" value="P:amino acid biosynthetic process"/>
    <property type="evidence" value="ECO:0007669"/>
    <property type="project" value="UniProtKB-KW"/>
</dbReference>
<evidence type="ECO:0000256" key="2">
    <source>
        <dbReference type="ARBA" id="ARBA00001911"/>
    </source>
</evidence>
<keyword evidence="11 19" id="KW-0028">Amino-acid biosynthesis</keyword>
<feature type="binding site" evidence="19">
    <location>
        <position position="199"/>
    </location>
    <ligand>
        <name>Zn(2+)</name>
        <dbReference type="ChEBI" id="CHEBI:29105"/>
    </ligand>
</feature>
<feature type="binding site" evidence="19">
    <location>
        <begin position="144"/>
        <end position="145"/>
    </location>
    <ligand>
        <name>NAD(+)</name>
        <dbReference type="ChEBI" id="CHEBI:57540"/>
    </ligand>
</feature>
<dbReference type="GO" id="GO:0000166">
    <property type="term" value="F:nucleotide binding"/>
    <property type="evidence" value="ECO:0007669"/>
    <property type="project" value="UniProtKB-KW"/>
</dbReference>
<dbReference type="InterPro" id="IPR030960">
    <property type="entry name" value="DHQS/DOIS_N"/>
</dbReference>
<reference evidence="22" key="1">
    <citation type="submission" date="2020-02" db="EMBL/GenBank/DDBJ databases">
        <authorList>
            <person name="Meier V. D."/>
        </authorList>
    </citation>
    <scope>NUCLEOTIDE SEQUENCE</scope>
    <source>
        <strain evidence="22">AVDCRST_MAG18</strain>
    </source>
</reference>
<evidence type="ECO:0000256" key="15">
    <source>
        <dbReference type="ARBA" id="ARBA00023027"/>
    </source>
</evidence>
<evidence type="ECO:0000259" key="21">
    <source>
        <dbReference type="Pfam" id="PF24621"/>
    </source>
</evidence>
<feature type="domain" description="3-dehydroquinate synthase C-terminal" evidence="21">
    <location>
        <begin position="196"/>
        <end position="346"/>
    </location>
</feature>
<feature type="binding site" evidence="19">
    <location>
        <begin position="120"/>
        <end position="124"/>
    </location>
    <ligand>
        <name>NAD(+)</name>
        <dbReference type="ChEBI" id="CHEBI:57540"/>
    </ligand>
</feature>
<evidence type="ECO:0000256" key="14">
    <source>
        <dbReference type="ARBA" id="ARBA00022833"/>
    </source>
</evidence>
<dbReference type="EC" id="4.2.3.4" evidence="8 19"/>
<comment type="pathway">
    <text evidence="6 19">Metabolic intermediate biosynthesis; chorismate biosynthesis; chorismate from D-erythrose 4-phosphate and phosphoenolpyruvate: step 2/7.</text>
</comment>
<evidence type="ECO:0000256" key="6">
    <source>
        <dbReference type="ARBA" id="ARBA00004661"/>
    </source>
</evidence>
<organism evidence="22">
    <name type="scientific">uncultured Thermomicrobiales bacterium</name>
    <dbReference type="NCBI Taxonomy" id="1645740"/>
    <lineage>
        <taxon>Bacteria</taxon>
        <taxon>Pseudomonadati</taxon>
        <taxon>Thermomicrobiota</taxon>
        <taxon>Thermomicrobia</taxon>
        <taxon>Thermomicrobiales</taxon>
        <taxon>environmental samples</taxon>
    </lineage>
</organism>
<dbReference type="InterPro" id="IPR016037">
    <property type="entry name" value="DHQ_synth_AroB"/>
</dbReference>
<evidence type="ECO:0000259" key="20">
    <source>
        <dbReference type="Pfam" id="PF01761"/>
    </source>
</evidence>
<protein>
    <recommendedName>
        <fullName evidence="9 19">3-dehydroquinate synthase</fullName>
        <shortName evidence="19">DHQS</shortName>
        <ecNumber evidence="8 19">4.2.3.4</ecNumber>
    </recommendedName>
</protein>
<dbReference type="GO" id="GO:0003856">
    <property type="term" value="F:3-dehydroquinate synthase activity"/>
    <property type="evidence" value="ECO:0007669"/>
    <property type="project" value="UniProtKB-UniRule"/>
</dbReference>
<evidence type="ECO:0000256" key="16">
    <source>
        <dbReference type="ARBA" id="ARBA00023141"/>
    </source>
</evidence>
<comment type="catalytic activity">
    <reaction evidence="1 19">
        <text>7-phospho-2-dehydro-3-deoxy-D-arabino-heptonate = 3-dehydroquinate + phosphate</text>
        <dbReference type="Rhea" id="RHEA:21968"/>
        <dbReference type="ChEBI" id="CHEBI:32364"/>
        <dbReference type="ChEBI" id="CHEBI:43474"/>
        <dbReference type="ChEBI" id="CHEBI:58394"/>
        <dbReference type="EC" id="4.2.3.4"/>
    </reaction>
</comment>
<feature type="binding site" evidence="19">
    <location>
        <position position="157"/>
    </location>
    <ligand>
        <name>NAD(+)</name>
        <dbReference type="ChEBI" id="CHEBI:57540"/>
    </ligand>
</feature>
<feature type="domain" description="3-dehydroquinate synthase N-terminal" evidence="20">
    <location>
        <begin position="82"/>
        <end position="193"/>
    </location>
</feature>